<organism evidence="5 6">
    <name type="scientific">Blautia luti DSM 14534 = JCM 17040</name>
    <dbReference type="NCBI Taxonomy" id="649762"/>
    <lineage>
        <taxon>Bacteria</taxon>
        <taxon>Bacillati</taxon>
        <taxon>Bacillota</taxon>
        <taxon>Clostridia</taxon>
        <taxon>Lachnospirales</taxon>
        <taxon>Lachnospiraceae</taxon>
        <taxon>Blautia</taxon>
    </lineage>
</organism>
<evidence type="ECO:0000256" key="2">
    <source>
        <dbReference type="SAM" id="MobiDB-lite"/>
    </source>
</evidence>
<keyword evidence="1" id="KW-0175">Coiled coil</keyword>
<feature type="domain" description="YknX-like beta-barrel" evidence="4">
    <location>
        <begin position="236"/>
        <end position="326"/>
    </location>
</feature>
<proteinExistence type="predicted"/>
<dbReference type="AlphaFoldDB" id="A0A844GHY2"/>
<dbReference type="GO" id="GO:1990281">
    <property type="term" value="C:efflux pump complex"/>
    <property type="evidence" value="ECO:0007669"/>
    <property type="project" value="TreeGrafter"/>
</dbReference>
<feature type="compositionally biased region" description="Low complexity" evidence="2">
    <location>
        <begin position="212"/>
        <end position="222"/>
    </location>
</feature>
<evidence type="ECO:0000259" key="4">
    <source>
        <dbReference type="Pfam" id="PF25990"/>
    </source>
</evidence>
<dbReference type="InterPro" id="IPR058639">
    <property type="entry name" value="BSH_YknX-like"/>
</dbReference>
<feature type="compositionally biased region" description="Acidic residues" evidence="2">
    <location>
        <begin position="201"/>
        <end position="211"/>
    </location>
</feature>
<dbReference type="GO" id="GO:0015562">
    <property type="term" value="F:efflux transmembrane transporter activity"/>
    <property type="evidence" value="ECO:0007669"/>
    <property type="project" value="TreeGrafter"/>
</dbReference>
<feature type="region of interest" description="Disordered" evidence="2">
    <location>
        <begin position="193"/>
        <end position="222"/>
    </location>
</feature>
<dbReference type="Pfam" id="PF25990">
    <property type="entry name" value="Beta-barrel_YknX"/>
    <property type="match status" value="1"/>
</dbReference>
<reference evidence="5 6" key="1">
    <citation type="submission" date="2019-11" db="EMBL/GenBank/DDBJ databases">
        <title>Draft genome sequence of Blautia luti DSM 14534T, isolated from human stool.</title>
        <authorList>
            <person name="Ortiz R."/>
            <person name="Melis-Arcos F."/>
            <person name="Covarrubias P."/>
            <person name="Cardenas J.P."/>
            <person name="Perez-Donoso J."/>
            <person name="Almonacid D."/>
        </authorList>
    </citation>
    <scope>NUCLEOTIDE SEQUENCE [LARGE SCALE GENOMIC DNA]</scope>
    <source>
        <strain evidence="5 6">DSM 14534</strain>
    </source>
</reference>
<dbReference type="Gene3D" id="2.40.420.20">
    <property type="match status" value="1"/>
</dbReference>
<dbReference type="EMBL" id="WMBC01000008">
    <property type="protein sequence ID" value="MTD61703.1"/>
    <property type="molecule type" value="Genomic_DNA"/>
</dbReference>
<comment type="caution">
    <text evidence="5">The sequence shown here is derived from an EMBL/GenBank/DDBJ whole genome shotgun (WGS) entry which is preliminary data.</text>
</comment>
<sequence length="498" mass="54137">MKKRVLIVLGILIAAGGIGTGVWYHFGSGSGGSDDTVVYVSKVSVLTGVESAATNRFAGVVEPQETVNVKIESGRKVKEVQVKTGDEVKAGQLLFVYDLSSIQDDLKQAQLDMDRLKNEQISLTEQIATLEAEKKKAKAEDQLSYTIEIETNKMNLKKNEYSQKSKEAEIEKLQNATGNTEVRSEIDGVIQKIDTSKMTSDDGDSVDDSTDTDYSSGDSSSDSSAFITILSTGAYRVKGKINEQNRDSIVPGESVIIRSRVDSSKTWKGTMGSIDVNNGSSDSSDSDDYSMMGGSSDDQTTSTSYPFYVELDSSDGLMLGQHVYIERDIGQDEQKDGLWISDYYIVDADTNEPYVWAANDKKKLEKRYVTLGKHDDDLEEYEIVDGLTKKDSIAFPTDALQEGETTEEGDITQTLSGDDSLGADNLDGYDLDGLDGMDGYDGTDDSDVSSSVDMTSDTGEDTEDVTDDSDDTLDPNEDLVPMDEAPGMSGDEDTEGIE</sequence>
<feature type="coiled-coil region" evidence="1">
    <location>
        <begin position="99"/>
        <end position="140"/>
    </location>
</feature>
<dbReference type="Gene3D" id="2.40.50.100">
    <property type="match status" value="1"/>
</dbReference>
<dbReference type="InterPro" id="IPR058636">
    <property type="entry name" value="Beta-barrel_YknX"/>
</dbReference>
<dbReference type="PANTHER" id="PTHR30469">
    <property type="entry name" value="MULTIDRUG RESISTANCE PROTEIN MDTA"/>
    <property type="match status" value="1"/>
</dbReference>
<gene>
    <name evidence="5" type="ORF">GKZ57_10655</name>
</gene>
<feature type="compositionally biased region" description="Low complexity" evidence="2">
    <location>
        <begin position="448"/>
        <end position="457"/>
    </location>
</feature>
<evidence type="ECO:0000259" key="3">
    <source>
        <dbReference type="Pfam" id="PF25984"/>
    </source>
</evidence>
<feature type="region of interest" description="Disordered" evidence="2">
    <location>
        <begin position="268"/>
        <end position="303"/>
    </location>
</feature>
<accession>A0A844GHY2</accession>
<dbReference type="Pfam" id="PF25984">
    <property type="entry name" value="BSH_YknX"/>
    <property type="match status" value="1"/>
</dbReference>
<feature type="compositionally biased region" description="Acidic residues" evidence="2">
    <location>
        <begin position="458"/>
        <end position="481"/>
    </location>
</feature>
<feature type="domain" description="YknX-like barrel-sandwich hybrid" evidence="3">
    <location>
        <begin position="67"/>
        <end position="201"/>
    </location>
</feature>
<dbReference type="Gene3D" id="1.10.287.470">
    <property type="entry name" value="Helix hairpin bin"/>
    <property type="match status" value="1"/>
</dbReference>
<feature type="region of interest" description="Disordered" evidence="2">
    <location>
        <begin position="400"/>
        <end position="498"/>
    </location>
</feature>
<evidence type="ECO:0000256" key="1">
    <source>
        <dbReference type="SAM" id="Coils"/>
    </source>
</evidence>
<feature type="compositionally biased region" description="Low complexity" evidence="2">
    <location>
        <begin position="279"/>
        <end position="303"/>
    </location>
</feature>
<evidence type="ECO:0000313" key="5">
    <source>
        <dbReference type="EMBL" id="MTD61703.1"/>
    </source>
</evidence>
<dbReference type="SUPFAM" id="SSF111369">
    <property type="entry name" value="HlyD-like secretion proteins"/>
    <property type="match status" value="1"/>
</dbReference>
<dbReference type="RefSeq" id="WP_154780509.1">
    <property type="nucleotide sequence ID" value="NZ_WMBC01000008.1"/>
</dbReference>
<dbReference type="Proteomes" id="UP000437824">
    <property type="component" value="Unassembled WGS sequence"/>
</dbReference>
<evidence type="ECO:0000313" key="6">
    <source>
        <dbReference type="Proteomes" id="UP000437824"/>
    </source>
</evidence>
<protein>
    <submittedName>
        <fullName evidence="5">Biotin/lipoyl-binding protein</fullName>
    </submittedName>
</protein>
<dbReference type="PANTHER" id="PTHR30469:SF33">
    <property type="entry name" value="SLR1207 PROTEIN"/>
    <property type="match status" value="1"/>
</dbReference>
<name>A0A844GHY2_9FIRM</name>